<reference evidence="2 3" key="1">
    <citation type="submission" date="2022-05" db="EMBL/GenBank/DDBJ databases">
        <title>Genome Sequencing of Bee-Associated Microbes.</title>
        <authorList>
            <person name="Dunlap C."/>
        </authorList>
    </citation>
    <scope>NUCLEOTIDE SEQUENCE [LARGE SCALE GENOMIC DNA]</scope>
    <source>
        <strain evidence="2 3">NRRL B-23120</strain>
    </source>
</reference>
<organism evidence="2 3">
    <name type="scientific">Paenibacillus chitinolyticus</name>
    <dbReference type="NCBI Taxonomy" id="79263"/>
    <lineage>
        <taxon>Bacteria</taxon>
        <taxon>Bacillati</taxon>
        <taxon>Bacillota</taxon>
        <taxon>Bacilli</taxon>
        <taxon>Bacillales</taxon>
        <taxon>Paenibacillaceae</taxon>
        <taxon>Paenibacillus</taxon>
    </lineage>
</organism>
<keyword evidence="3" id="KW-1185">Reference proteome</keyword>
<dbReference type="EMBL" id="JAMDMJ010000055">
    <property type="protein sequence ID" value="MCY9599820.1"/>
    <property type="molecule type" value="Genomic_DNA"/>
</dbReference>
<dbReference type="RefSeq" id="WP_053228651.1">
    <property type="nucleotide sequence ID" value="NZ_CP026520.1"/>
</dbReference>
<feature type="coiled-coil region" evidence="1">
    <location>
        <begin position="114"/>
        <end position="141"/>
    </location>
</feature>
<evidence type="ECO:0000313" key="2">
    <source>
        <dbReference type="EMBL" id="MCY9599820.1"/>
    </source>
</evidence>
<comment type="caution">
    <text evidence="2">The sequence shown here is derived from an EMBL/GenBank/DDBJ whole genome shotgun (WGS) entry which is preliminary data.</text>
</comment>
<evidence type="ECO:0000256" key="1">
    <source>
        <dbReference type="SAM" id="Coils"/>
    </source>
</evidence>
<evidence type="ECO:0000313" key="3">
    <source>
        <dbReference type="Proteomes" id="UP001527202"/>
    </source>
</evidence>
<protein>
    <submittedName>
        <fullName evidence="2">Rha family transcriptional regulator</fullName>
    </submittedName>
</protein>
<accession>A0ABT4FMU2</accession>
<dbReference type="GeneID" id="95376112"/>
<dbReference type="Pfam" id="PF09669">
    <property type="entry name" value="Phage_pRha"/>
    <property type="match status" value="1"/>
</dbReference>
<proteinExistence type="predicted"/>
<dbReference type="InterPro" id="IPR014054">
    <property type="entry name" value="Phage_regulatory_Rha"/>
</dbReference>
<keyword evidence="1" id="KW-0175">Coiled coil</keyword>
<gene>
    <name evidence="2" type="ORF">M5X16_29145</name>
</gene>
<dbReference type="NCBIfam" id="TIGR02681">
    <property type="entry name" value="phage_pRha"/>
    <property type="match status" value="1"/>
</dbReference>
<dbReference type="Proteomes" id="UP001527202">
    <property type="component" value="Unassembled WGS sequence"/>
</dbReference>
<name>A0ABT4FMU2_9BACL</name>
<sequence length="290" mass="33638">MDFNIINHNGNLYIESRQVSEMIEKPHNDLMKSIRIYAQYLTQGNISLSNFFIESTYQDTTGRTLPCYFLTRKGCDMVANKMTGEKGTLFTATYVTKFEEMEKKLSQLSPLEVMQLAINQLVDHEKEIKNHGKEIDSLKENGLMLTQDINSLREDFEKYTIRIGDKSGYIVARELKLFSSSDNPHFNFVDAVAKKLNIYSGILGDKNEYVNVIMDNTHNGNSGIAVYYTEVAVQLIKEYLAENFKLEVILYQRSTGGFKKGEPKEFIFKLNNKNWQFNKKTYEYFYNLTQ</sequence>